<proteinExistence type="predicted"/>
<dbReference type="EMBL" id="JAZDQT010000001">
    <property type="protein sequence ID" value="MEE1943796.1"/>
    <property type="molecule type" value="Genomic_DNA"/>
</dbReference>
<feature type="domain" description="NACHT" evidence="1">
    <location>
        <begin position="151"/>
        <end position="292"/>
    </location>
</feature>
<dbReference type="InterPro" id="IPR007111">
    <property type="entry name" value="NACHT_NTPase"/>
</dbReference>
<sequence>MTQFILDELRHLILKKVGIRVVCPSDCQVIALAISKKVNKSISETTIKRLFGFATIHHQFSKFTINTLLEYVENDDTHVVTDAAINGSPYTGDKDWDYLIAKARTLSESTIKRVITQSEIPYHLTINRKFAEHDFNYFYSSNYIFTAFIAQAGYGKSILLSHLVQNLFLKPGAKYAQDVVLFLHAERVFNVETESQNLETDLQKLLGLSTEKDIITYFNEQYAKNGKKLVLIFDGFHEILRRNGLKPKIFDSIVKMLCDLEGSPAIKLVLSMRSYAWKRFYQNIRHSHYLKSKWFAGSYFRSIEQSNVPTFTEAEVDILFSKISSFPSKRLNSELKYQLKYPFHISYYYELKSLYPENEYRTNLVFYEMTLQHLSKKIYSSKHSVEKLILCKQLIQLSDYGLKGNRIDKSLLMDEFTVFRDAYMELLLDGLLIEEQHHEHGFPIELVRFIHPHIFEYFLFKETLERHQDQMSPAFFEAIVSGYSNNKLALPLLKWATFFTIKNGDFDPIISILNLKLGRWETNQLMLFMAEQFNYQLQNEPESLNGLKKHNIHQELLRKFAEIDFIDPSYCNLLKIFSEISQDEEVKAIYYSMVFIFDSFSLQASKLQQHIEEFDPATHPLKNWPVHPATFGALLLQLLNGENISEDPAWVQFDLENNGQALLEQMSGAPQYACSIFLLLLNWLNGNLPQVIDLINSIKNFKQSGSISDYYSIYMLHVLALAYANSGNTKKADQLERILNHIHEHPLRPDTSPCAKDLQQLVLAQQYLNKGNYELALLHGHESVERYKKNHCLALQMIAYQVLIRTYLETKDIDKANEYRYTVLCLLDEKKINSNLFSFQAIVSNSIINP</sequence>
<evidence type="ECO:0000259" key="1">
    <source>
        <dbReference type="Pfam" id="PF05729"/>
    </source>
</evidence>
<dbReference type="Gene3D" id="3.40.50.300">
    <property type="entry name" value="P-loop containing nucleotide triphosphate hydrolases"/>
    <property type="match status" value="1"/>
</dbReference>
<evidence type="ECO:0000313" key="3">
    <source>
        <dbReference type="Proteomes" id="UP001336835"/>
    </source>
</evidence>
<dbReference type="InterPro" id="IPR027417">
    <property type="entry name" value="P-loop_NTPase"/>
</dbReference>
<dbReference type="Pfam" id="PF05729">
    <property type="entry name" value="NACHT"/>
    <property type="match status" value="1"/>
</dbReference>
<organism evidence="2 3">
    <name type="scientific">Pedobacter albus</name>
    <dbReference type="NCBI Taxonomy" id="3113905"/>
    <lineage>
        <taxon>Bacteria</taxon>
        <taxon>Pseudomonadati</taxon>
        <taxon>Bacteroidota</taxon>
        <taxon>Sphingobacteriia</taxon>
        <taxon>Sphingobacteriales</taxon>
        <taxon>Sphingobacteriaceae</taxon>
        <taxon>Pedobacter</taxon>
    </lineage>
</organism>
<reference evidence="2 3" key="1">
    <citation type="submission" date="2024-01" db="EMBL/GenBank/DDBJ databases">
        <title>Pedobacter sp. nov., isolated from fresh soil.</title>
        <authorList>
            <person name="Le N.T.T."/>
        </authorList>
    </citation>
    <scope>NUCLEOTIDE SEQUENCE [LARGE SCALE GENOMIC DNA]</scope>
    <source>
        <strain evidence="2 3">KR3-3</strain>
    </source>
</reference>
<protein>
    <submittedName>
        <fullName evidence="2">NACHT domain-containing protein</fullName>
    </submittedName>
</protein>
<dbReference type="Proteomes" id="UP001336835">
    <property type="component" value="Unassembled WGS sequence"/>
</dbReference>
<comment type="caution">
    <text evidence="2">The sequence shown here is derived from an EMBL/GenBank/DDBJ whole genome shotgun (WGS) entry which is preliminary data.</text>
</comment>
<name>A0ABU7I3B2_9SPHI</name>
<evidence type="ECO:0000313" key="2">
    <source>
        <dbReference type="EMBL" id="MEE1943796.1"/>
    </source>
</evidence>
<accession>A0ABU7I3B2</accession>
<dbReference type="RefSeq" id="WP_330106196.1">
    <property type="nucleotide sequence ID" value="NZ_JAZDQT010000001.1"/>
</dbReference>
<gene>
    <name evidence="2" type="ORF">VRU48_01675</name>
</gene>
<keyword evidence="3" id="KW-1185">Reference proteome</keyword>